<dbReference type="InterPro" id="IPR051472">
    <property type="entry name" value="T3SS_Stator/FliH"/>
</dbReference>
<dbReference type="InterPro" id="IPR000563">
    <property type="entry name" value="Flag_FliH"/>
</dbReference>
<dbReference type="KEGG" id="mvs:MVIS_3342"/>
<keyword evidence="5" id="KW-0813">Transport</keyword>
<evidence type="ECO:0000256" key="3">
    <source>
        <dbReference type="ARBA" id="ARBA00006602"/>
    </source>
</evidence>
<dbReference type="EMBL" id="FPLD01000050">
    <property type="protein sequence ID" value="SGY94490.1"/>
    <property type="molecule type" value="Genomic_DNA"/>
</dbReference>
<evidence type="ECO:0000256" key="5">
    <source>
        <dbReference type="ARBA" id="ARBA00022448"/>
    </source>
</evidence>
<dbReference type="GeneID" id="61295328"/>
<keyword evidence="12" id="KW-0282">Flagellum</keyword>
<evidence type="ECO:0000259" key="10">
    <source>
        <dbReference type="Pfam" id="PF02108"/>
    </source>
</evidence>
<evidence type="ECO:0000256" key="6">
    <source>
        <dbReference type="ARBA" id="ARBA00022490"/>
    </source>
</evidence>
<keyword evidence="13" id="KW-1185">Reference proteome</keyword>
<evidence type="ECO:0000256" key="8">
    <source>
        <dbReference type="ARBA" id="ARBA00022927"/>
    </source>
</evidence>
<dbReference type="PANTHER" id="PTHR34982:SF1">
    <property type="entry name" value="FLAGELLAR ASSEMBLY PROTEIN FLIH"/>
    <property type="match status" value="1"/>
</dbReference>
<dbReference type="Pfam" id="PF02108">
    <property type="entry name" value="FliH"/>
    <property type="match status" value="1"/>
</dbReference>
<dbReference type="InterPro" id="IPR018035">
    <property type="entry name" value="Flagellar_FliH/T3SS_HrpE"/>
</dbReference>
<dbReference type="PRINTS" id="PR01003">
    <property type="entry name" value="FLGFLIH"/>
</dbReference>
<dbReference type="PANTHER" id="PTHR34982">
    <property type="entry name" value="YOP PROTEINS TRANSLOCATION PROTEIN L"/>
    <property type="match status" value="1"/>
</dbReference>
<dbReference type="GO" id="GO:0009288">
    <property type="term" value="C:bacterial-type flagellum"/>
    <property type="evidence" value="ECO:0007669"/>
    <property type="project" value="InterPro"/>
</dbReference>
<keyword evidence="6" id="KW-0963">Cytoplasm</keyword>
<comment type="similarity">
    <text evidence="3">Belongs to the FliH family.</text>
</comment>
<sequence length="267" mass="29506">MTESLKPTFAPLDSSGDHQIEDWYLPDFEKTQAAALNTNALGMKSDWYEGKLATGVPVEDVEPQPMTAEELDAIRQAAYEDGYSEGKEQGYQDGLNSGTAEGLNQGETEGLAQGLAQGLADGQQQITDKAAAWEQLQTQMHTPLAAVNSEVENELIRVATGLAEELIKTEVTFNHDILLQTLKLALDALPVLEQKITITLHPDDLAVINEYYSVEECVKRDWVLISEPMMKQGDLVINNEVSSVELLMEQRIKQMMRQFLIANKPGA</sequence>
<evidence type="ECO:0000256" key="4">
    <source>
        <dbReference type="ARBA" id="ARBA00016507"/>
    </source>
</evidence>
<dbReference type="HOGENOM" id="CLU_062625_0_1_6"/>
<dbReference type="OrthoDB" id="8480773at2"/>
<keyword evidence="7" id="KW-1005">Bacterial flagellum biogenesis</keyword>
<dbReference type="GO" id="GO:0071973">
    <property type="term" value="P:bacterial-type flagellum-dependent cell motility"/>
    <property type="evidence" value="ECO:0007669"/>
    <property type="project" value="InterPro"/>
</dbReference>
<evidence type="ECO:0000313" key="11">
    <source>
        <dbReference type="EMBL" id="SGY88157.1"/>
    </source>
</evidence>
<comment type="function">
    <text evidence="1">Needed for flagellar regrowth and assembly.</text>
</comment>
<evidence type="ECO:0000256" key="7">
    <source>
        <dbReference type="ARBA" id="ARBA00022795"/>
    </source>
</evidence>
<keyword evidence="8" id="KW-0653">Protein transport</keyword>
<dbReference type="GO" id="GO:0005829">
    <property type="term" value="C:cytosol"/>
    <property type="evidence" value="ECO:0007669"/>
    <property type="project" value="TreeGrafter"/>
</dbReference>
<reference evidence="12 14" key="1">
    <citation type="submission" date="2016-11" db="EMBL/GenBank/DDBJ databases">
        <authorList>
            <person name="Jaros S."/>
            <person name="Januszkiewicz K."/>
            <person name="Wedrychowicz H."/>
        </authorList>
    </citation>
    <scope>NUCLEOTIDE SEQUENCE [LARGE SCALE GENOMIC DNA]</scope>
    <source>
        <strain evidence="12">NVI 5450</strain>
    </source>
</reference>
<evidence type="ECO:0000256" key="1">
    <source>
        <dbReference type="ARBA" id="ARBA00003041"/>
    </source>
</evidence>
<dbReference type="RefSeq" id="WP_045111362.1">
    <property type="nucleotide sequence ID" value="NZ_CAWQZC010000112.1"/>
</dbReference>
<proteinExistence type="inferred from homology"/>
<evidence type="ECO:0000313" key="14">
    <source>
        <dbReference type="Proteomes" id="UP000183794"/>
    </source>
</evidence>
<evidence type="ECO:0000256" key="2">
    <source>
        <dbReference type="ARBA" id="ARBA00004496"/>
    </source>
</evidence>
<dbReference type="Proteomes" id="UP000182660">
    <property type="component" value="Unassembled WGS sequence"/>
</dbReference>
<dbReference type="GO" id="GO:0003774">
    <property type="term" value="F:cytoskeletal motor activity"/>
    <property type="evidence" value="ECO:0007669"/>
    <property type="project" value="InterPro"/>
</dbReference>
<keyword evidence="9" id="KW-1006">Bacterial flagellum protein export</keyword>
<evidence type="ECO:0000256" key="9">
    <source>
        <dbReference type="ARBA" id="ARBA00023225"/>
    </source>
</evidence>
<dbReference type="GO" id="GO:0015031">
    <property type="term" value="P:protein transport"/>
    <property type="evidence" value="ECO:0007669"/>
    <property type="project" value="UniProtKB-KW"/>
</dbReference>
<gene>
    <name evidence="11" type="ORF">MT2528_1454</name>
    <name evidence="12" type="ORF">NVI5450_1601</name>
</gene>
<evidence type="ECO:0000313" key="13">
    <source>
        <dbReference type="Proteomes" id="UP000182660"/>
    </source>
</evidence>
<dbReference type="GO" id="GO:0044781">
    <property type="term" value="P:bacterial-type flagellum organization"/>
    <property type="evidence" value="ECO:0007669"/>
    <property type="project" value="UniProtKB-KW"/>
</dbReference>
<dbReference type="PATRIC" id="fig|80854.5.peg.3537"/>
<dbReference type="EMBL" id="FPLJ01000039">
    <property type="protein sequence ID" value="SGY88157.1"/>
    <property type="molecule type" value="Genomic_DNA"/>
</dbReference>
<organism evidence="12 14">
    <name type="scientific">Moritella viscosa</name>
    <dbReference type="NCBI Taxonomy" id="80854"/>
    <lineage>
        <taxon>Bacteria</taxon>
        <taxon>Pseudomonadati</taxon>
        <taxon>Pseudomonadota</taxon>
        <taxon>Gammaproteobacteria</taxon>
        <taxon>Alteromonadales</taxon>
        <taxon>Moritellaceae</taxon>
        <taxon>Moritella</taxon>
    </lineage>
</organism>
<dbReference type="AlphaFoldDB" id="A0A090IFF1"/>
<keyword evidence="12" id="KW-0969">Cilium</keyword>
<dbReference type="STRING" id="80854.MVIS_3342"/>
<feature type="domain" description="Flagellar assembly protein FliH/Type III secretion system HrpE" evidence="10">
    <location>
        <begin position="130"/>
        <end position="254"/>
    </location>
</feature>
<dbReference type="Proteomes" id="UP000183794">
    <property type="component" value="Unassembled WGS sequence"/>
</dbReference>
<accession>A0A090IFF1</accession>
<keyword evidence="12" id="KW-0966">Cell projection</keyword>
<protein>
    <recommendedName>
        <fullName evidence="4">Flagellar assembly protein FliH</fullName>
    </recommendedName>
</protein>
<reference evidence="11 13" key="2">
    <citation type="submission" date="2016-11" db="EMBL/GenBank/DDBJ databases">
        <authorList>
            <person name="Klemetsen T."/>
        </authorList>
    </citation>
    <scope>NUCLEOTIDE SEQUENCE [LARGE SCALE GENOMIC DNA]</scope>
    <source>
        <strain evidence="11">MT 2528</strain>
    </source>
</reference>
<name>A0A090IFF1_9GAMM</name>
<comment type="subcellular location">
    <subcellularLocation>
        <location evidence="2">Cytoplasm</location>
    </subcellularLocation>
</comment>
<evidence type="ECO:0000313" key="12">
    <source>
        <dbReference type="EMBL" id="SGY94490.1"/>
    </source>
</evidence>